<sequence>MEVLCFRSKYITEELVRIFSEETDSEEEEFEGFGWDGSPRLNCWIKDVSESTEDTGFYSEGESKSPVRHRPPGLCVAFRFPSKKRPARQEHGSDSDPQDSDGAWAEMESARAALKPKLGGRGKALGPYARADLGDDDMDSEFQSKRARNIEENKAMLAKLFADLNSAPELSPLKTPTKKNKTLRKKLSSNGMSERRNPSRSARPPEHFGVEEVLVSTTELLAFDRLDTKKLCEVDAGGRGHWSHGVQRGCRKRHLVCDVDDITEEELDNVALAPKDKILDKDHGTTCHQCRQKTLDTKTVCRSASCQGMRGQFCGPCLRNRYGEDVRAALLDLVRHPRGVSGLPIPSGCHYLQPISFCLFDCLPLVYRHGSVPSAAVSVTAACAANGKAGVPPGHWCEWPSSTATATSGNTWKGESLPPSIDCQAGICTNNLLVLN</sequence>
<evidence type="ECO:0000256" key="10">
    <source>
        <dbReference type="SAM" id="MobiDB-lite"/>
    </source>
</evidence>
<reference evidence="12" key="1">
    <citation type="submission" date="2025-08" db="UniProtKB">
        <authorList>
            <consortium name="Ensembl"/>
        </authorList>
    </citation>
    <scope>IDENTIFICATION</scope>
</reference>
<dbReference type="STRING" id="1676925.ENSPKIP00000006280"/>
<dbReference type="Pfam" id="PF10497">
    <property type="entry name" value="zf-4CXXC_R1"/>
    <property type="match status" value="1"/>
</dbReference>
<name>A0A3B3QL46_9TELE</name>
<feature type="region of interest" description="Disordered" evidence="10">
    <location>
        <begin position="168"/>
        <end position="206"/>
    </location>
</feature>
<evidence type="ECO:0000256" key="8">
    <source>
        <dbReference type="ARBA" id="ARBA00023163"/>
    </source>
</evidence>
<evidence type="ECO:0000256" key="3">
    <source>
        <dbReference type="ARBA" id="ARBA00022490"/>
    </source>
</evidence>
<keyword evidence="6" id="KW-0832">Ubl conjugation</keyword>
<evidence type="ECO:0000256" key="6">
    <source>
        <dbReference type="ARBA" id="ARBA00022843"/>
    </source>
</evidence>
<dbReference type="GO" id="GO:0006355">
    <property type="term" value="P:regulation of DNA-templated transcription"/>
    <property type="evidence" value="ECO:0007669"/>
    <property type="project" value="InterPro"/>
</dbReference>
<protein>
    <submittedName>
        <fullName evidence="12">Cell division cycle associated 7 like</fullName>
    </submittedName>
</protein>
<feature type="compositionally biased region" description="Basic and acidic residues" evidence="10">
    <location>
        <begin position="193"/>
        <end position="206"/>
    </location>
</feature>
<dbReference type="Ensembl" id="ENSPKIT00000030303.1">
    <property type="protein sequence ID" value="ENSPKIP00000006280.1"/>
    <property type="gene ID" value="ENSPKIG00000022621.1"/>
</dbReference>
<keyword evidence="13" id="KW-1185">Reference proteome</keyword>
<evidence type="ECO:0000256" key="2">
    <source>
        <dbReference type="ARBA" id="ARBA00004496"/>
    </source>
</evidence>
<keyword evidence="3" id="KW-0963">Cytoplasm</keyword>
<evidence type="ECO:0000259" key="11">
    <source>
        <dbReference type="Pfam" id="PF10497"/>
    </source>
</evidence>
<feature type="compositionally biased region" description="Basic residues" evidence="10">
    <location>
        <begin position="176"/>
        <end position="187"/>
    </location>
</feature>
<dbReference type="GO" id="GO:0005634">
    <property type="term" value="C:nucleus"/>
    <property type="evidence" value="ECO:0007669"/>
    <property type="project" value="UniProtKB-SubCell"/>
</dbReference>
<dbReference type="PANTHER" id="PTHR31169:SF4">
    <property type="entry name" value="CELL DIVISION CYCLE-ASSOCIATED 7-LIKE PROTEIN"/>
    <property type="match status" value="1"/>
</dbReference>
<dbReference type="InterPro" id="IPR040221">
    <property type="entry name" value="CDCA7/CDA7L"/>
</dbReference>
<comment type="subcellular location">
    <subcellularLocation>
        <location evidence="2">Cytoplasm</location>
    </subcellularLocation>
    <subcellularLocation>
        <location evidence="1">Nucleus</location>
    </subcellularLocation>
</comment>
<dbReference type="InterPro" id="IPR018866">
    <property type="entry name" value="Znf-4CXXC_R1"/>
</dbReference>
<keyword evidence="5" id="KW-0597">Phosphoprotein</keyword>
<evidence type="ECO:0000313" key="13">
    <source>
        <dbReference type="Proteomes" id="UP000261540"/>
    </source>
</evidence>
<accession>A0A3B3QL46</accession>
<dbReference type="Proteomes" id="UP000261540">
    <property type="component" value="Unplaced"/>
</dbReference>
<evidence type="ECO:0000256" key="7">
    <source>
        <dbReference type="ARBA" id="ARBA00023015"/>
    </source>
</evidence>
<dbReference type="GeneTree" id="ENSGT00940000159108"/>
<evidence type="ECO:0000256" key="9">
    <source>
        <dbReference type="ARBA" id="ARBA00023242"/>
    </source>
</evidence>
<keyword evidence="4" id="KW-1017">Isopeptide bond</keyword>
<evidence type="ECO:0000256" key="4">
    <source>
        <dbReference type="ARBA" id="ARBA00022499"/>
    </source>
</evidence>
<evidence type="ECO:0000313" key="12">
    <source>
        <dbReference type="Ensembl" id="ENSPKIP00000006280.1"/>
    </source>
</evidence>
<dbReference type="GO" id="GO:0005737">
    <property type="term" value="C:cytoplasm"/>
    <property type="evidence" value="ECO:0007669"/>
    <property type="project" value="UniProtKB-SubCell"/>
</dbReference>
<proteinExistence type="predicted"/>
<keyword evidence="9" id="KW-0539">Nucleus</keyword>
<keyword evidence="8" id="KW-0804">Transcription</keyword>
<evidence type="ECO:0000256" key="1">
    <source>
        <dbReference type="ARBA" id="ARBA00004123"/>
    </source>
</evidence>
<dbReference type="PANTHER" id="PTHR31169">
    <property type="entry name" value="OS05G0300700 PROTEIN"/>
    <property type="match status" value="1"/>
</dbReference>
<organism evidence="12 13">
    <name type="scientific">Paramormyrops kingsleyae</name>
    <dbReference type="NCBI Taxonomy" id="1676925"/>
    <lineage>
        <taxon>Eukaryota</taxon>
        <taxon>Metazoa</taxon>
        <taxon>Chordata</taxon>
        <taxon>Craniata</taxon>
        <taxon>Vertebrata</taxon>
        <taxon>Euteleostomi</taxon>
        <taxon>Actinopterygii</taxon>
        <taxon>Neopterygii</taxon>
        <taxon>Teleostei</taxon>
        <taxon>Osteoglossocephala</taxon>
        <taxon>Osteoglossomorpha</taxon>
        <taxon>Osteoglossiformes</taxon>
        <taxon>Mormyridae</taxon>
        <taxon>Paramormyrops</taxon>
    </lineage>
</organism>
<dbReference type="AlphaFoldDB" id="A0A3B3QL46"/>
<keyword evidence="7" id="KW-0805">Transcription regulation</keyword>
<reference evidence="12" key="2">
    <citation type="submission" date="2025-09" db="UniProtKB">
        <authorList>
            <consortium name="Ensembl"/>
        </authorList>
    </citation>
    <scope>IDENTIFICATION</scope>
</reference>
<feature type="domain" description="Zinc-finger" evidence="11">
    <location>
        <begin position="280"/>
        <end position="330"/>
    </location>
</feature>
<evidence type="ECO:0000256" key="5">
    <source>
        <dbReference type="ARBA" id="ARBA00022553"/>
    </source>
</evidence>